<proteinExistence type="predicted"/>
<dbReference type="SUPFAM" id="SSF53335">
    <property type="entry name" value="S-adenosyl-L-methionine-dependent methyltransferases"/>
    <property type="match status" value="1"/>
</dbReference>
<dbReference type="Proteomes" id="UP000014585">
    <property type="component" value="Unassembled WGS sequence"/>
</dbReference>
<accession>S3IVV2</accession>
<dbReference type="InterPro" id="IPR029063">
    <property type="entry name" value="SAM-dependent_MTases_sf"/>
</dbReference>
<evidence type="ECO:0000313" key="2">
    <source>
        <dbReference type="EMBL" id="EPF17863.1"/>
    </source>
</evidence>
<dbReference type="GO" id="GO:0032259">
    <property type="term" value="P:methylation"/>
    <property type="evidence" value="ECO:0007669"/>
    <property type="project" value="UniProtKB-KW"/>
</dbReference>
<name>S3IVV2_9ENTR</name>
<sequence>MPDTYTKHADLLEHNRTAWDTLARQQAEWSQPVSQEIIARARRGEWQIHLTPGKLPADWLPDVQGKRILCLASAGGQQAPVLAAAGAEVTVFDLSRGQLEKDRYVAERDGLTLTLIEGDMCDLSTFGAESFDYIIHPISNQYVPDIRPVWQGCYRILASGGKLLSSFFNPVVFIGDRAAEYAEQGIIRPRFSLPYSDIKDLPADELAAKQKRGEALIFGHSLNQQIGGQLAAGFRLCDFMKTSSPTQGF</sequence>
<evidence type="ECO:0000259" key="1">
    <source>
        <dbReference type="Pfam" id="PF08241"/>
    </source>
</evidence>
<dbReference type="AlphaFoldDB" id="S3IVV2"/>
<dbReference type="PATRIC" id="fig|566551.4.peg.1700"/>
<dbReference type="Gene3D" id="3.40.50.150">
    <property type="entry name" value="Vaccinia Virus protein VP39"/>
    <property type="match status" value="1"/>
</dbReference>
<dbReference type="EMBL" id="ATDT01000010">
    <property type="protein sequence ID" value="EPF17863.1"/>
    <property type="molecule type" value="Genomic_DNA"/>
</dbReference>
<keyword evidence="2" id="KW-0808">Transferase</keyword>
<keyword evidence="2" id="KW-0489">Methyltransferase</keyword>
<comment type="caution">
    <text evidence="2">The sequence shown here is derived from an EMBL/GenBank/DDBJ whole genome shotgun (WGS) entry which is preliminary data.</text>
</comment>
<dbReference type="RefSeq" id="WP_016536150.1">
    <property type="nucleotide sequence ID" value="NZ_KE161030.1"/>
</dbReference>
<reference evidence="2 3" key="1">
    <citation type="submission" date="2013-04" db="EMBL/GenBank/DDBJ databases">
        <authorList>
            <person name="Weinstock G."/>
            <person name="Sodergren E."/>
            <person name="Lobos E.A."/>
            <person name="Fulton L."/>
            <person name="Fulton R."/>
            <person name="Courtney L."/>
            <person name="Fronick C."/>
            <person name="O'Laughlin M."/>
            <person name="Godfrey J."/>
            <person name="Wilson R.M."/>
            <person name="Miner T."/>
            <person name="Farmer C."/>
            <person name="Delehaunty K."/>
            <person name="Cordes M."/>
            <person name="Minx P."/>
            <person name="Tomlinson C."/>
            <person name="Chen J."/>
            <person name="Wollam A."/>
            <person name="Pepin K.H."/>
            <person name="Palsikar V.B."/>
            <person name="Zhang X."/>
            <person name="Suruliraj S."/>
            <person name="Perna N.T."/>
            <person name="Plunkett G."/>
            <person name="Warren W."/>
            <person name="Mitreva M."/>
            <person name="Mardis E.R."/>
            <person name="Wilson R.K."/>
        </authorList>
    </citation>
    <scope>NUCLEOTIDE SEQUENCE [LARGE SCALE GENOMIC DNA]</scope>
    <source>
        <strain evidence="2 3">DSM 4568</strain>
    </source>
</reference>
<organism evidence="2 3">
    <name type="scientific">Cedecea davisae DSM 4568</name>
    <dbReference type="NCBI Taxonomy" id="566551"/>
    <lineage>
        <taxon>Bacteria</taxon>
        <taxon>Pseudomonadati</taxon>
        <taxon>Pseudomonadota</taxon>
        <taxon>Gammaproteobacteria</taxon>
        <taxon>Enterobacterales</taxon>
        <taxon>Enterobacteriaceae</taxon>
        <taxon>Cedecea</taxon>
    </lineage>
</organism>
<feature type="domain" description="Methyltransferase type 11" evidence="1">
    <location>
        <begin position="70"/>
        <end position="164"/>
    </location>
</feature>
<protein>
    <submittedName>
        <fullName evidence="2">Methyltransferase domain protein</fullName>
    </submittedName>
</protein>
<dbReference type="STRING" id="566551.HMPREF0201_01847"/>
<dbReference type="HOGENOM" id="CLU_088936_0_0_6"/>
<dbReference type="Pfam" id="PF08241">
    <property type="entry name" value="Methyltransf_11"/>
    <property type="match status" value="1"/>
</dbReference>
<dbReference type="GO" id="GO:0008757">
    <property type="term" value="F:S-adenosylmethionine-dependent methyltransferase activity"/>
    <property type="evidence" value="ECO:0007669"/>
    <property type="project" value="InterPro"/>
</dbReference>
<dbReference type="InterPro" id="IPR013216">
    <property type="entry name" value="Methyltransf_11"/>
</dbReference>
<gene>
    <name evidence="2" type="ORF">HMPREF0201_01847</name>
</gene>
<dbReference type="CDD" id="cd02440">
    <property type="entry name" value="AdoMet_MTases"/>
    <property type="match status" value="1"/>
</dbReference>
<evidence type="ECO:0000313" key="3">
    <source>
        <dbReference type="Proteomes" id="UP000014585"/>
    </source>
</evidence>